<dbReference type="SUPFAM" id="SSF109854">
    <property type="entry name" value="DinB/YfiT-like putative metalloenzymes"/>
    <property type="match status" value="1"/>
</dbReference>
<dbReference type="OrthoDB" id="9814103at2"/>
<evidence type="ECO:0000313" key="3">
    <source>
        <dbReference type="Proteomes" id="UP000184420"/>
    </source>
</evidence>
<protein>
    <recommendedName>
        <fullName evidence="1">DinB-like domain-containing protein</fullName>
    </recommendedName>
</protein>
<dbReference type="Pfam" id="PF12867">
    <property type="entry name" value="DinB_2"/>
    <property type="match status" value="1"/>
</dbReference>
<reference evidence="2 3" key="1">
    <citation type="submission" date="2016-11" db="EMBL/GenBank/DDBJ databases">
        <authorList>
            <person name="Jaros S."/>
            <person name="Januszkiewicz K."/>
            <person name="Wedrychowicz H."/>
        </authorList>
    </citation>
    <scope>NUCLEOTIDE SEQUENCE [LARGE SCALE GENOMIC DNA]</scope>
    <source>
        <strain evidence="2 3">DSM 27406</strain>
    </source>
</reference>
<dbReference type="InterPro" id="IPR034660">
    <property type="entry name" value="DinB/YfiT-like"/>
</dbReference>
<gene>
    <name evidence="2" type="ORF">SAMN05444266_103263</name>
</gene>
<name>A0A1M7AGI2_9BACT</name>
<dbReference type="InterPro" id="IPR024775">
    <property type="entry name" value="DinB-like"/>
</dbReference>
<dbReference type="EMBL" id="FRBL01000003">
    <property type="protein sequence ID" value="SHL41589.1"/>
    <property type="molecule type" value="Genomic_DNA"/>
</dbReference>
<dbReference type="Gene3D" id="1.20.120.450">
    <property type="entry name" value="dinb family like domain"/>
    <property type="match status" value="1"/>
</dbReference>
<accession>A0A1M7AGI2</accession>
<dbReference type="RefSeq" id="WP_073080016.1">
    <property type="nucleotide sequence ID" value="NZ_FRBL01000003.1"/>
</dbReference>
<sequence length="159" mass="18134">MSITHQLAKHNREVYFGGNWTTVNFRDTLADVTWEQATTKIYDLNTIAALVYHMTYYMEPIRKVLQGGALVASDKQSWETPVIASEAEWKALLEKVLQEAEQLHAAITQLEDGVLESHFTDEKYGNYFRNLVGLSEHTHYHLGQIVIIKKVIQAQQATA</sequence>
<dbReference type="Proteomes" id="UP000184420">
    <property type="component" value="Unassembled WGS sequence"/>
</dbReference>
<organism evidence="2 3">
    <name type="scientific">Chitinophaga jiangningensis</name>
    <dbReference type="NCBI Taxonomy" id="1419482"/>
    <lineage>
        <taxon>Bacteria</taxon>
        <taxon>Pseudomonadati</taxon>
        <taxon>Bacteroidota</taxon>
        <taxon>Chitinophagia</taxon>
        <taxon>Chitinophagales</taxon>
        <taxon>Chitinophagaceae</taxon>
        <taxon>Chitinophaga</taxon>
    </lineage>
</organism>
<feature type="domain" description="DinB-like" evidence="1">
    <location>
        <begin position="24"/>
        <end position="145"/>
    </location>
</feature>
<dbReference type="STRING" id="1419482.SAMN05444266_103263"/>
<keyword evidence="3" id="KW-1185">Reference proteome</keyword>
<proteinExistence type="predicted"/>
<evidence type="ECO:0000259" key="1">
    <source>
        <dbReference type="Pfam" id="PF12867"/>
    </source>
</evidence>
<dbReference type="AlphaFoldDB" id="A0A1M7AGI2"/>
<evidence type="ECO:0000313" key="2">
    <source>
        <dbReference type="EMBL" id="SHL41589.1"/>
    </source>
</evidence>